<dbReference type="AlphaFoldDB" id="A0A226E3F3"/>
<evidence type="ECO:0000256" key="1">
    <source>
        <dbReference type="SAM" id="MobiDB-lite"/>
    </source>
</evidence>
<name>A0A226E3F3_FOLCA</name>
<accession>A0A226E3F3</accession>
<dbReference type="Proteomes" id="UP000198287">
    <property type="component" value="Unassembled WGS sequence"/>
</dbReference>
<evidence type="ECO:0000313" key="3">
    <source>
        <dbReference type="Proteomes" id="UP000198287"/>
    </source>
</evidence>
<feature type="region of interest" description="Disordered" evidence="1">
    <location>
        <begin position="301"/>
        <end position="325"/>
    </location>
</feature>
<sequence>MVKVVVVLRRVAEKVCVEMVMLLRDPLLTHGQLLPTGGVWMDRSVCRVECGSWSWHSFLALLSSYIVSRSGVKVDQLVPGIRRRKSSHPPQQHHSLQEALNPTGLIGEYLHKLKIFSRHLSTSPHPAEKQKEISRMSSYESSSPKALRVTDWEREVRLGLTASSMDQFEERVSLGLAVEGDGCNGGGDGASPVEDLVWRLHQDLSFFPWLTLPELERISKMDREEMRHVKGPTSEGMNGGCNGTMPPPRCSTASILNDPLKLIRLYAKFNSMKAQNGFFSFSSCGSEESLASLHISNNVGGGGGGGGGAVRAQPSIEPPTAKQQN</sequence>
<organism evidence="2 3">
    <name type="scientific">Folsomia candida</name>
    <name type="common">Springtail</name>
    <dbReference type="NCBI Taxonomy" id="158441"/>
    <lineage>
        <taxon>Eukaryota</taxon>
        <taxon>Metazoa</taxon>
        <taxon>Ecdysozoa</taxon>
        <taxon>Arthropoda</taxon>
        <taxon>Hexapoda</taxon>
        <taxon>Collembola</taxon>
        <taxon>Entomobryomorpha</taxon>
        <taxon>Isotomoidea</taxon>
        <taxon>Isotomidae</taxon>
        <taxon>Proisotominae</taxon>
        <taxon>Folsomia</taxon>
    </lineage>
</organism>
<reference evidence="2 3" key="1">
    <citation type="submission" date="2015-12" db="EMBL/GenBank/DDBJ databases">
        <title>The genome of Folsomia candida.</title>
        <authorList>
            <person name="Faddeeva A."/>
            <person name="Derks M.F."/>
            <person name="Anvar Y."/>
            <person name="Smit S."/>
            <person name="Van Straalen N."/>
            <person name="Roelofs D."/>
        </authorList>
    </citation>
    <scope>NUCLEOTIDE SEQUENCE [LARGE SCALE GENOMIC DNA]</scope>
    <source>
        <strain evidence="2 3">VU population</strain>
        <tissue evidence="2">Whole body</tissue>
    </source>
</reference>
<protein>
    <submittedName>
        <fullName evidence="2">Uncharacterized protein</fullName>
    </submittedName>
</protein>
<comment type="caution">
    <text evidence="2">The sequence shown here is derived from an EMBL/GenBank/DDBJ whole genome shotgun (WGS) entry which is preliminary data.</text>
</comment>
<dbReference type="OrthoDB" id="6475906at2759"/>
<keyword evidence="3" id="KW-1185">Reference proteome</keyword>
<gene>
    <name evidence="2" type="ORF">Fcan01_14092</name>
</gene>
<evidence type="ECO:0000313" key="2">
    <source>
        <dbReference type="EMBL" id="OXA51026.1"/>
    </source>
</evidence>
<proteinExistence type="predicted"/>
<dbReference type="EMBL" id="LNIX01000008">
    <property type="protein sequence ID" value="OXA51026.1"/>
    <property type="molecule type" value="Genomic_DNA"/>
</dbReference>